<protein>
    <recommendedName>
        <fullName evidence="2">PD-(D/E)XK endonuclease-like domain-containing protein</fullName>
    </recommendedName>
</protein>
<name>A0A0F8YA64_9ZZZZ</name>
<feature type="non-terminal residue" evidence="1">
    <location>
        <position position="1"/>
    </location>
</feature>
<evidence type="ECO:0008006" key="2">
    <source>
        <dbReference type="Google" id="ProtNLM"/>
    </source>
</evidence>
<comment type="caution">
    <text evidence="1">The sequence shown here is derived from an EMBL/GenBank/DDBJ whole genome shotgun (WGS) entry which is preliminary data.</text>
</comment>
<reference evidence="1" key="1">
    <citation type="journal article" date="2015" name="Nature">
        <title>Complex archaea that bridge the gap between prokaryotes and eukaryotes.</title>
        <authorList>
            <person name="Spang A."/>
            <person name="Saw J.H."/>
            <person name="Jorgensen S.L."/>
            <person name="Zaremba-Niedzwiedzka K."/>
            <person name="Martijn J."/>
            <person name="Lind A.E."/>
            <person name="van Eijk R."/>
            <person name="Schleper C."/>
            <person name="Guy L."/>
            <person name="Ettema T.J."/>
        </authorList>
    </citation>
    <scope>NUCLEOTIDE SEQUENCE</scope>
</reference>
<sequence>SALHEGLEEWYQSRCRDGEDTGEANIERALEAANTYWGQRAGELEDPDLLKPAMDETSLILRRYHDWYGPGGKTPEYPQLKVLFDDAGEPMIERYFEVKLPGMDPYTVRTDLIAQYNQFIVGVDHKSSKASWVKQLLLMAQMDAQFTGELAGLREETNLPLNGILINVLVKDRKTGPPFERELVNRTDAEIEVFKHHVAHDFDLVDRFRAEYERLLTTGVDNDTAFNLAYPQWGKVTGHCTAYYRRCEYWGLCQTATVSGTMIESTYRPRSKRDVRGTGELGD</sequence>
<dbReference type="AlphaFoldDB" id="A0A0F8YA64"/>
<dbReference type="EMBL" id="LAZR01067747">
    <property type="protein sequence ID" value="KKK50974.1"/>
    <property type="molecule type" value="Genomic_DNA"/>
</dbReference>
<gene>
    <name evidence="1" type="ORF">LCGC14_3119650</name>
</gene>
<organism evidence="1">
    <name type="scientific">marine sediment metagenome</name>
    <dbReference type="NCBI Taxonomy" id="412755"/>
    <lineage>
        <taxon>unclassified sequences</taxon>
        <taxon>metagenomes</taxon>
        <taxon>ecological metagenomes</taxon>
    </lineage>
</organism>
<proteinExistence type="predicted"/>
<accession>A0A0F8YA64</accession>
<evidence type="ECO:0000313" key="1">
    <source>
        <dbReference type="EMBL" id="KKK50974.1"/>
    </source>
</evidence>